<reference evidence="2 3" key="1">
    <citation type="submission" date="2013-02" db="EMBL/GenBank/DDBJ databases">
        <title>The Genome Annotation of Plasmodium falciparum FCH/4.</title>
        <authorList>
            <consortium name="The Broad Institute Genome Sequencing Platform"/>
            <consortium name="The Broad Institute Genome Sequencing Center for Infectious Disease"/>
            <person name="Neafsey D."/>
            <person name="Hoffman S."/>
            <person name="Volkman S."/>
            <person name="Rosenthal P."/>
            <person name="Walker B."/>
            <person name="Young S.K."/>
            <person name="Zeng Q."/>
            <person name="Gargeya S."/>
            <person name="Fitzgerald M."/>
            <person name="Haas B."/>
            <person name="Abouelleil A."/>
            <person name="Allen A.W."/>
            <person name="Alvarado L."/>
            <person name="Arachchi H.M."/>
            <person name="Berlin A.M."/>
            <person name="Chapman S.B."/>
            <person name="Gainer-Dewar J."/>
            <person name="Goldberg J."/>
            <person name="Griggs A."/>
            <person name="Gujja S."/>
            <person name="Hansen M."/>
            <person name="Howarth C."/>
            <person name="Imamovic A."/>
            <person name="Ireland A."/>
            <person name="Larimer J."/>
            <person name="McCowan C."/>
            <person name="Murphy C."/>
            <person name="Pearson M."/>
            <person name="Poon T.W."/>
            <person name="Priest M."/>
            <person name="Roberts A."/>
            <person name="Saif S."/>
            <person name="Shea T."/>
            <person name="Sisk P."/>
            <person name="Sykes S."/>
            <person name="Wortman J."/>
            <person name="Nusbaum C."/>
            <person name="Birren B."/>
        </authorList>
    </citation>
    <scope>NUCLEOTIDE SEQUENCE [LARGE SCALE GENOMIC DNA]</scope>
    <source>
        <strain evidence="2 3">FCH/4</strain>
    </source>
</reference>
<keyword evidence="1" id="KW-0472">Membrane</keyword>
<keyword evidence="1" id="KW-0812">Transmembrane</keyword>
<name>A0A024VRC2_PLAFA</name>
<organism evidence="2 3">
    <name type="scientific">Plasmodium falciparum FCH/4</name>
    <dbReference type="NCBI Taxonomy" id="1036724"/>
    <lineage>
        <taxon>Eukaryota</taxon>
        <taxon>Sar</taxon>
        <taxon>Alveolata</taxon>
        <taxon>Apicomplexa</taxon>
        <taxon>Aconoidasida</taxon>
        <taxon>Haemosporida</taxon>
        <taxon>Plasmodiidae</taxon>
        <taxon>Plasmodium</taxon>
        <taxon>Plasmodium (Laverania)</taxon>
    </lineage>
</organism>
<proteinExistence type="predicted"/>
<feature type="transmembrane region" description="Helical" evidence="1">
    <location>
        <begin position="146"/>
        <end position="165"/>
    </location>
</feature>
<evidence type="ECO:0000313" key="2">
    <source>
        <dbReference type="EMBL" id="ETW30406.1"/>
    </source>
</evidence>
<dbReference type="AlphaFoldDB" id="A0A024VRC2"/>
<evidence type="ECO:0000256" key="1">
    <source>
        <dbReference type="SAM" id="Phobius"/>
    </source>
</evidence>
<reference evidence="2 3" key="2">
    <citation type="submission" date="2013-02" db="EMBL/GenBank/DDBJ databases">
        <title>The Genome Sequence of Plasmodium falciparum FCH/4.</title>
        <authorList>
            <consortium name="The Broad Institute Genome Sequencing Platform"/>
            <consortium name="The Broad Institute Genome Sequencing Center for Infectious Disease"/>
            <person name="Neafsey D."/>
            <person name="Cheeseman I."/>
            <person name="Volkman S."/>
            <person name="Adams J."/>
            <person name="Walker B."/>
            <person name="Young S.K."/>
            <person name="Zeng Q."/>
            <person name="Gargeya S."/>
            <person name="Fitzgerald M."/>
            <person name="Haas B."/>
            <person name="Abouelleil A."/>
            <person name="Alvarado L."/>
            <person name="Arachchi H.M."/>
            <person name="Berlin A.M."/>
            <person name="Chapman S.B."/>
            <person name="Dewar J."/>
            <person name="Goldberg J."/>
            <person name="Griggs A."/>
            <person name="Gujja S."/>
            <person name="Hansen M."/>
            <person name="Howarth C."/>
            <person name="Imamovic A."/>
            <person name="Larimer J."/>
            <person name="McCowan C."/>
            <person name="Murphy C."/>
            <person name="Neiman D."/>
            <person name="Pearson M."/>
            <person name="Priest M."/>
            <person name="Roberts A."/>
            <person name="Saif S."/>
            <person name="Shea T."/>
            <person name="Sisk P."/>
            <person name="Sykes S."/>
            <person name="Wortman J."/>
            <person name="Nusbaum C."/>
            <person name="Birren B."/>
        </authorList>
    </citation>
    <scope>NUCLEOTIDE SEQUENCE [LARGE SCALE GENOMIC DNA]</scope>
    <source>
        <strain evidence="2 3">FCH/4</strain>
    </source>
</reference>
<gene>
    <name evidence="2" type="ORF">PFFCH_02171</name>
</gene>
<dbReference type="EMBL" id="KI927918">
    <property type="protein sequence ID" value="ETW30406.1"/>
    <property type="molecule type" value="Genomic_DNA"/>
</dbReference>
<evidence type="ECO:0000313" key="3">
    <source>
        <dbReference type="Proteomes" id="UP000030656"/>
    </source>
</evidence>
<dbReference type="Proteomes" id="UP000030656">
    <property type="component" value="Unassembled WGS sequence"/>
</dbReference>
<dbReference type="OrthoDB" id="361325at2759"/>
<accession>A0A024VRC2</accession>
<sequence>MMFKFPCFRDKKWIKEKGTNMQYPHEFLNVQFRPDFLKNYEHTKDFEKKIEHVINQIKTALFRQAIYKIQNVEVVAMHECKDDRVLEKIQQINGYENIKLGDKKVLCDEIWTVTRCDKKFSYWIRYYEEDKNGYSLSVLPTQLKNIYYFLNIYLFIYLSFITYIYPFLSLLAKCVAHLIFMPKRPG</sequence>
<protein>
    <submittedName>
        <fullName evidence="2">Uncharacterized protein</fullName>
    </submittedName>
</protein>
<keyword evidence="1" id="KW-1133">Transmembrane helix</keyword>